<accession>A0A5E7MRK1</accession>
<dbReference type="AlphaFoldDB" id="A0A5E7MRK1"/>
<proteinExistence type="predicted"/>
<evidence type="ECO:0000313" key="2">
    <source>
        <dbReference type="Proteomes" id="UP000326067"/>
    </source>
</evidence>
<dbReference type="EMBL" id="CABVIC010000004">
    <property type="protein sequence ID" value="VVP27357.1"/>
    <property type="molecule type" value="Genomic_DNA"/>
</dbReference>
<organism evidence="1 2">
    <name type="scientific">Pseudomonas fluorescens</name>
    <dbReference type="NCBI Taxonomy" id="294"/>
    <lineage>
        <taxon>Bacteria</taxon>
        <taxon>Pseudomonadati</taxon>
        <taxon>Pseudomonadota</taxon>
        <taxon>Gammaproteobacteria</taxon>
        <taxon>Pseudomonadales</taxon>
        <taxon>Pseudomonadaceae</taxon>
        <taxon>Pseudomonas</taxon>
    </lineage>
</organism>
<sequence length="33" mass="3695">MNGYPPIYFHESSNGETSKRAVDTIGENFHAQP</sequence>
<dbReference type="Proteomes" id="UP000326067">
    <property type="component" value="Unassembled WGS sequence"/>
</dbReference>
<gene>
    <name evidence="1" type="ORF">PS847_04158</name>
</gene>
<reference evidence="1 2" key="1">
    <citation type="submission" date="2019-09" db="EMBL/GenBank/DDBJ databases">
        <authorList>
            <person name="Chandra G."/>
            <person name="Truman W A."/>
        </authorList>
    </citation>
    <scope>NUCLEOTIDE SEQUENCE [LARGE SCALE GENOMIC DNA]</scope>
    <source>
        <strain evidence="1">PS847</strain>
    </source>
</reference>
<protein>
    <submittedName>
        <fullName evidence="1">Uncharacterized protein</fullName>
    </submittedName>
</protein>
<name>A0A5E7MRK1_PSEFL</name>
<evidence type="ECO:0000313" key="1">
    <source>
        <dbReference type="EMBL" id="VVP27357.1"/>
    </source>
</evidence>